<feature type="compositionally biased region" description="Polar residues" evidence="24">
    <location>
        <begin position="287"/>
        <end position="305"/>
    </location>
</feature>
<protein>
    <recommendedName>
        <fullName evidence="7">Kit ligand</fullName>
    </recommendedName>
    <alternativeName>
        <fullName evidence="21">Mast cell growth factor</fullName>
    </alternativeName>
    <alternativeName>
        <fullName evidence="23">Stem cell factor</fullName>
    </alternativeName>
    <alternativeName>
        <fullName evidence="22">c-Kit ligand</fullName>
    </alternativeName>
</protein>
<keyword evidence="10" id="KW-0964">Secreted</keyword>
<evidence type="ECO:0000256" key="21">
    <source>
        <dbReference type="ARBA" id="ARBA00030364"/>
    </source>
</evidence>
<dbReference type="GO" id="GO:0005173">
    <property type="term" value="F:stem cell factor receptor binding"/>
    <property type="evidence" value="ECO:0007669"/>
    <property type="project" value="InterPro"/>
</dbReference>
<comment type="subcellular location">
    <subcellularLocation>
        <location evidence="2">Cell membrane</location>
        <topology evidence="2">Single-pass type I membrane protein</topology>
    </subcellularLocation>
    <subcellularLocation>
        <location evidence="3">Cell projection</location>
        <location evidence="3">Filopodium</location>
    </subcellularLocation>
    <subcellularLocation>
        <location evidence="4">Cell projection</location>
        <location evidence="4">Lamellipodium</location>
    </subcellularLocation>
    <subcellularLocation>
        <location evidence="1">Cytoplasm</location>
        <location evidence="1">Cytoskeleton</location>
    </subcellularLocation>
    <subcellularLocation>
        <location evidence="5">Secreted</location>
    </subcellularLocation>
</comment>
<evidence type="ECO:0000256" key="20">
    <source>
        <dbReference type="ARBA" id="ARBA00023273"/>
    </source>
</evidence>
<dbReference type="GO" id="GO:0008284">
    <property type="term" value="P:positive regulation of cell population proliferation"/>
    <property type="evidence" value="ECO:0007669"/>
    <property type="project" value="TreeGrafter"/>
</dbReference>
<keyword evidence="20" id="KW-0966">Cell projection</keyword>
<keyword evidence="11 25" id="KW-0812">Transmembrane</keyword>
<evidence type="ECO:0000256" key="24">
    <source>
        <dbReference type="SAM" id="MobiDB-lite"/>
    </source>
</evidence>
<dbReference type="AlphaFoldDB" id="A0A8C6PEC9"/>
<evidence type="ECO:0000256" key="19">
    <source>
        <dbReference type="ARBA" id="ARBA00023212"/>
    </source>
</evidence>
<dbReference type="GO" id="GO:0007155">
    <property type="term" value="P:cell adhesion"/>
    <property type="evidence" value="ECO:0007669"/>
    <property type="project" value="UniProtKB-KW"/>
</dbReference>
<dbReference type="InterPro" id="IPR009079">
    <property type="entry name" value="4_helix_cytokine-like_core"/>
</dbReference>
<keyword evidence="8" id="KW-1003">Cell membrane</keyword>
<evidence type="ECO:0000256" key="1">
    <source>
        <dbReference type="ARBA" id="ARBA00004245"/>
    </source>
</evidence>
<dbReference type="GO" id="GO:0005576">
    <property type="term" value="C:extracellular region"/>
    <property type="evidence" value="ECO:0007669"/>
    <property type="project" value="UniProtKB-SubCell"/>
</dbReference>
<evidence type="ECO:0000256" key="23">
    <source>
        <dbReference type="ARBA" id="ARBA00033123"/>
    </source>
</evidence>
<evidence type="ECO:0000256" key="13">
    <source>
        <dbReference type="ARBA" id="ARBA00022889"/>
    </source>
</evidence>
<sequence length="327" mass="37222">MLMCFVPNLILLHLFVFTETEYSKRLQNSCNLHYKRSGVVLKNGPMPEKALWSDRSKKQHLKLKGTNTPSVMLACVKPHPFHETTFPCLKPTIIYLKTIQGGMCWANLNVYNVEQSLQELANKFGNISTNKHDIKILIIYFYEERLDIKVNLEALMVDFQCHYRTEKWETQRYFDFVKELYNALKHENSSNECEEPPCPTTVPLDSPTLSESPTPSESPTLSESPIHNNTDSKCTTSYPSRACSHISNPTSEEPLDMMKLILLSSLFVSVLTIILMCVVWKVRSPSNRQAHQQSPVEDDSFTGSEGTEPPGSAETQEKIMLNVIETV</sequence>
<evidence type="ECO:0000256" key="10">
    <source>
        <dbReference type="ARBA" id="ARBA00022525"/>
    </source>
</evidence>
<reference evidence="27" key="1">
    <citation type="submission" date="2025-08" db="UniProtKB">
        <authorList>
            <consortium name="Ensembl"/>
        </authorList>
    </citation>
    <scope>IDENTIFICATION</scope>
</reference>
<evidence type="ECO:0000256" key="14">
    <source>
        <dbReference type="ARBA" id="ARBA00022989"/>
    </source>
</evidence>
<gene>
    <name evidence="27" type="primary">kitlga</name>
</gene>
<reference evidence="27" key="2">
    <citation type="submission" date="2025-09" db="UniProtKB">
        <authorList>
            <consortium name="Ensembl"/>
        </authorList>
    </citation>
    <scope>IDENTIFICATION</scope>
</reference>
<evidence type="ECO:0000256" key="12">
    <source>
        <dbReference type="ARBA" id="ARBA00022729"/>
    </source>
</evidence>
<evidence type="ECO:0000256" key="7">
    <source>
        <dbReference type="ARBA" id="ARBA00017304"/>
    </source>
</evidence>
<keyword evidence="28" id="KW-1185">Reference proteome</keyword>
<evidence type="ECO:0000256" key="4">
    <source>
        <dbReference type="ARBA" id="ARBA00004510"/>
    </source>
</evidence>
<evidence type="ECO:0000313" key="28">
    <source>
        <dbReference type="Proteomes" id="UP000694548"/>
    </source>
</evidence>
<organism evidence="27 28">
    <name type="scientific">Nothobranchius furzeri</name>
    <name type="common">Turquoise killifish</name>
    <dbReference type="NCBI Taxonomy" id="105023"/>
    <lineage>
        <taxon>Eukaryota</taxon>
        <taxon>Metazoa</taxon>
        <taxon>Chordata</taxon>
        <taxon>Craniata</taxon>
        <taxon>Vertebrata</taxon>
        <taxon>Euteleostomi</taxon>
        <taxon>Actinopterygii</taxon>
        <taxon>Neopterygii</taxon>
        <taxon>Teleostei</taxon>
        <taxon>Neoteleostei</taxon>
        <taxon>Acanthomorphata</taxon>
        <taxon>Ovalentaria</taxon>
        <taxon>Atherinomorphae</taxon>
        <taxon>Cyprinodontiformes</taxon>
        <taxon>Nothobranchiidae</taxon>
        <taxon>Nothobranchius</taxon>
    </lineage>
</organism>
<evidence type="ECO:0000256" key="17">
    <source>
        <dbReference type="ARBA" id="ARBA00023157"/>
    </source>
</evidence>
<evidence type="ECO:0000256" key="6">
    <source>
        <dbReference type="ARBA" id="ARBA00010419"/>
    </source>
</evidence>
<evidence type="ECO:0000256" key="8">
    <source>
        <dbReference type="ARBA" id="ARBA00022475"/>
    </source>
</evidence>
<dbReference type="Ensembl" id="ENSNFUT00015043737.1">
    <property type="protein sequence ID" value="ENSNFUP00015041887.1"/>
    <property type="gene ID" value="ENSNFUG00015020104.1"/>
</dbReference>
<comment type="similarity">
    <text evidence="6">Belongs to the SCF family.</text>
</comment>
<evidence type="ECO:0000256" key="11">
    <source>
        <dbReference type="ARBA" id="ARBA00022692"/>
    </source>
</evidence>
<keyword evidence="14 25" id="KW-1133">Transmembrane helix</keyword>
<evidence type="ECO:0000256" key="2">
    <source>
        <dbReference type="ARBA" id="ARBA00004251"/>
    </source>
</evidence>
<feature type="region of interest" description="Disordered" evidence="24">
    <location>
        <begin position="188"/>
        <end position="249"/>
    </location>
</feature>
<evidence type="ECO:0000256" key="26">
    <source>
        <dbReference type="SAM" id="SignalP"/>
    </source>
</evidence>
<dbReference type="GO" id="GO:0008083">
    <property type="term" value="F:growth factor activity"/>
    <property type="evidence" value="ECO:0007669"/>
    <property type="project" value="UniProtKB-KW"/>
</dbReference>
<accession>A0A8C6PEC9</accession>
<feature type="region of interest" description="Disordered" evidence="24">
    <location>
        <begin position="287"/>
        <end position="319"/>
    </location>
</feature>
<dbReference type="PANTHER" id="PTHR11574">
    <property type="entry name" value="KIT LIGAND"/>
    <property type="match status" value="1"/>
</dbReference>
<keyword evidence="13" id="KW-0130">Cell adhesion</keyword>
<evidence type="ECO:0000256" key="18">
    <source>
        <dbReference type="ARBA" id="ARBA00023180"/>
    </source>
</evidence>
<evidence type="ECO:0000256" key="22">
    <source>
        <dbReference type="ARBA" id="ARBA00032898"/>
    </source>
</evidence>
<evidence type="ECO:0000256" key="5">
    <source>
        <dbReference type="ARBA" id="ARBA00004613"/>
    </source>
</evidence>
<dbReference type="SUPFAM" id="SSF47266">
    <property type="entry name" value="4-helical cytokines"/>
    <property type="match status" value="1"/>
</dbReference>
<feature type="chain" id="PRO_5034290079" description="Kit ligand" evidence="26">
    <location>
        <begin position="21"/>
        <end position="327"/>
    </location>
</feature>
<keyword evidence="9" id="KW-0963">Cytoplasm</keyword>
<feature type="signal peptide" evidence="26">
    <location>
        <begin position="1"/>
        <end position="20"/>
    </location>
</feature>
<keyword evidence="19" id="KW-0206">Cytoskeleton</keyword>
<dbReference type="InterPro" id="IPR003452">
    <property type="entry name" value="SCF"/>
</dbReference>
<feature type="transmembrane region" description="Helical" evidence="25">
    <location>
        <begin position="260"/>
        <end position="280"/>
    </location>
</feature>
<dbReference type="Gene3D" id="1.20.1250.10">
    <property type="match status" value="1"/>
</dbReference>
<evidence type="ECO:0000256" key="15">
    <source>
        <dbReference type="ARBA" id="ARBA00023030"/>
    </source>
</evidence>
<evidence type="ECO:0000313" key="27">
    <source>
        <dbReference type="Ensembl" id="ENSNFUP00015041887.1"/>
    </source>
</evidence>
<keyword evidence="17" id="KW-1015">Disulfide bond</keyword>
<evidence type="ECO:0000256" key="16">
    <source>
        <dbReference type="ARBA" id="ARBA00023136"/>
    </source>
</evidence>
<feature type="compositionally biased region" description="Polar residues" evidence="24">
    <location>
        <begin position="226"/>
        <end position="249"/>
    </location>
</feature>
<dbReference type="GeneTree" id="ENSGT00390000018272"/>
<dbReference type="Proteomes" id="UP000694548">
    <property type="component" value="Unassembled WGS sequence"/>
</dbReference>
<name>A0A8C6PEC9_NOTFU</name>
<dbReference type="GO" id="GO:0030027">
    <property type="term" value="C:lamellipodium"/>
    <property type="evidence" value="ECO:0007669"/>
    <property type="project" value="UniProtKB-SubCell"/>
</dbReference>
<keyword evidence="15" id="KW-0339">Growth factor</keyword>
<dbReference type="GO" id="GO:0005125">
    <property type="term" value="F:cytokine activity"/>
    <property type="evidence" value="ECO:0007669"/>
    <property type="project" value="TreeGrafter"/>
</dbReference>
<evidence type="ECO:0000256" key="25">
    <source>
        <dbReference type="SAM" id="Phobius"/>
    </source>
</evidence>
<proteinExistence type="inferred from homology"/>
<feature type="compositionally biased region" description="Low complexity" evidence="24">
    <location>
        <begin position="201"/>
        <end position="225"/>
    </location>
</feature>
<keyword evidence="16 25" id="KW-0472">Membrane</keyword>
<evidence type="ECO:0000256" key="3">
    <source>
        <dbReference type="ARBA" id="ARBA00004486"/>
    </source>
</evidence>
<keyword evidence="18" id="KW-0325">Glycoprotein</keyword>
<dbReference type="GO" id="GO:0005856">
    <property type="term" value="C:cytoskeleton"/>
    <property type="evidence" value="ECO:0007669"/>
    <property type="project" value="UniProtKB-SubCell"/>
</dbReference>
<dbReference type="GO" id="GO:0030175">
    <property type="term" value="C:filopodium"/>
    <property type="evidence" value="ECO:0007669"/>
    <property type="project" value="UniProtKB-SubCell"/>
</dbReference>
<dbReference type="GO" id="GO:0005886">
    <property type="term" value="C:plasma membrane"/>
    <property type="evidence" value="ECO:0007669"/>
    <property type="project" value="UniProtKB-SubCell"/>
</dbReference>
<keyword evidence="12 26" id="KW-0732">Signal</keyword>
<evidence type="ECO:0000256" key="9">
    <source>
        <dbReference type="ARBA" id="ARBA00022490"/>
    </source>
</evidence>
<dbReference type="PANTHER" id="PTHR11574:SF0">
    <property type="entry name" value="KIT LIGAND"/>
    <property type="match status" value="1"/>
</dbReference>